<evidence type="ECO:0000313" key="2">
    <source>
        <dbReference type="Proteomes" id="UP000199147"/>
    </source>
</evidence>
<dbReference type="EMBL" id="CWKH01000002">
    <property type="protein sequence ID" value="CRZ16672.1"/>
    <property type="molecule type" value="Genomic_DNA"/>
</dbReference>
<organism evidence="1 2">
    <name type="scientific">Mycolicibacterium neworleansense</name>
    <dbReference type="NCBI Taxonomy" id="146018"/>
    <lineage>
        <taxon>Bacteria</taxon>
        <taxon>Bacillati</taxon>
        <taxon>Actinomycetota</taxon>
        <taxon>Actinomycetes</taxon>
        <taxon>Mycobacteriales</taxon>
        <taxon>Mycobacteriaceae</taxon>
        <taxon>Mycolicibacterium</taxon>
    </lineage>
</organism>
<sequence>MALILRKLMHIGALPEGLRAEAEAEGILFLAEYVPVTRRFTGSIPGKRSAGSVASYAGAVVLTNYRALATMSTLPKLAGRSVDQPWTAPQVGAMHAEIDPAGLTITADVAEIDRRCRGELSLHYKTAIPDEVLAQLPRRSLAFDVGPEYVFRAVGVPYHP</sequence>
<dbReference type="AlphaFoldDB" id="A0A0H5RT46"/>
<evidence type="ECO:0000313" key="1">
    <source>
        <dbReference type="EMBL" id="CRZ16672.1"/>
    </source>
</evidence>
<keyword evidence="2" id="KW-1185">Reference proteome</keyword>
<gene>
    <name evidence="1" type="ORF">BN2156_03544</name>
</gene>
<dbReference type="OrthoDB" id="4742419at2"/>
<proteinExistence type="predicted"/>
<accession>A0A0H5RT46</accession>
<protein>
    <submittedName>
        <fullName evidence="1">Uncharacterized protein</fullName>
    </submittedName>
</protein>
<dbReference type="RefSeq" id="WP_090516312.1">
    <property type="nucleotide sequence ID" value="NZ_CWKH01000002.1"/>
</dbReference>
<name>A0A0H5RT46_9MYCO</name>
<dbReference type="Proteomes" id="UP000199147">
    <property type="component" value="Unassembled WGS sequence"/>
</dbReference>
<reference evidence="2" key="1">
    <citation type="submission" date="2015-07" db="EMBL/GenBank/DDBJ databases">
        <authorList>
            <person name="Urmite Genomes"/>
        </authorList>
    </citation>
    <scope>NUCLEOTIDE SEQUENCE [LARGE SCALE GENOMIC DNA]</scope>
    <source>
        <strain evidence="2">type strain: ATCC 49404</strain>
    </source>
</reference>
<dbReference type="STRING" id="146018.BN2156_03544"/>